<feature type="transmembrane region" description="Helical" evidence="1">
    <location>
        <begin position="284"/>
        <end position="301"/>
    </location>
</feature>
<feature type="transmembrane region" description="Helical" evidence="1">
    <location>
        <begin position="313"/>
        <end position="332"/>
    </location>
</feature>
<keyword evidence="1" id="KW-1133">Transmembrane helix</keyword>
<feature type="transmembrane region" description="Helical" evidence="1">
    <location>
        <begin position="201"/>
        <end position="217"/>
    </location>
</feature>
<dbReference type="EMBL" id="FRXO01000002">
    <property type="protein sequence ID" value="SHO63465.1"/>
    <property type="molecule type" value="Genomic_DNA"/>
</dbReference>
<feature type="transmembrane region" description="Helical" evidence="1">
    <location>
        <begin position="20"/>
        <end position="39"/>
    </location>
</feature>
<organism evidence="2 3">
    <name type="scientific">Pseudoxanthobacter soli DSM 19599</name>
    <dbReference type="NCBI Taxonomy" id="1123029"/>
    <lineage>
        <taxon>Bacteria</taxon>
        <taxon>Pseudomonadati</taxon>
        <taxon>Pseudomonadota</taxon>
        <taxon>Alphaproteobacteria</taxon>
        <taxon>Hyphomicrobiales</taxon>
        <taxon>Segnochrobactraceae</taxon>
        <taxon>Pseudoxanthobacter</taxon>
    </lineage>
</organism>
<proteinExistence type="predicted"/>
<dbReference type="Proteomes" id="UP000186406">
    <property type="component" value="Unassembled WGS sequence"/>
</dbReference>
<gene>
    <name evidence="2" type="ORF">SAMN02745172_01394</name>
</gene>
<feature type="transmembrane region" description="Helical" evidence="1">
    <location>
        <begin position="389"/>
        <end position="408"/>
    </location>
</feature>
<evidence type="ECO:0000256" key="1">
    <source>
        <dbReference type="SAM" id="Phobius"/>
    </source>
</evidence>
<keyword evidence="3" id="KW-1185">Reference proteome</keyword>
<feature type="transmembrane region" description="Helical" evidence="1">
    <location>
        <begin position="178"/>
        <end position="195"/>
    </location>
</feature>
<protein>
    <recommendedName>
        <fullName evidence="4">4-amino-4-deoxy-L-arabinose transferase</fullName>
    </recommendedName>
</protein>
<accession>A0A1M7ZEY1</accession>
<feature type="transmembrane region" description="Helical" evidence="1">
    <location>
        <begin position="364"/>
        <end position="383"/>
    </location>
</feature>
<feature type="transmembrane region" description="Helical" evidence="1">
    <location>
        <begin position="224"/>
        <end position="247"/>
    </location>
</feature>
<reference evidence="2 3" key="1">
    <citation type="submission" date="2016-12" db="EMBL/GenBank/DDBJ databases">
        <authorList>
            <person name="Song W.-J."/>
            <person name="Kurnit D.M."/>
        </authorList>
    </citation>
    <scope>NUCLEOTIDE SEQUENCE [LARGE SCALE GENOMIC DNA]</scope>
    <source>
        <strain evidence="2 3">DSM 19599</strain>
    </source>
</reference>
<name>A0A1M7ZEY1_9HYPH</name>
<evidence type="ECO:0008006" key="4">
    <source>
        <dbReference type="Google" id="ProtNLM"/>
    </source>
</evidence>
<dbReference type="OrthoDB" id="1814621at2"/>
<keyword evidence="1" id="KW-0472">Membrane</keyword>
<evidence type="ECO:0000313" key="3">
    <source>
        <dbReference type="Proteomes" id="UP000186406"/>
    </source>
</evidence>
<feature type="transmembrane region" description="Helical" evidence="1">
    <location>
        <begin position="338"/>
        <end position="357"/>
    </location>
</feature>
<evidence type="ECO:0000313" key="2">
    <source>
        <dbReference type="EMBL" id="SHO63465.1"/>
    </source>
</evidence>
<keyword evidence="1" id="KW-0812">Transmembrane</keyword>
<feature type="transmembrane region" description="Helical" evidence="1">
    <location>
        <begin position="127"/>
        <end position="148"/>
    </location>
</feature>
<feature type="transmembrane region" description="Helical" evidence="1">
    <location>
        <begin position="154"/>
        <end position="171"/>
    </location>
</feature>
<sequence length="542" mass="58311">MTTPRPSAAPRSGGIAPATWAWLGLYLLFFGLFGLYIGGDGTPDLRIYHRYNGFALVSGGRPQDIAAAGLQSYFFPGLDGLYFLLTQALNDHPAVLHVIMALPYAVAALLVYLVGRRVLPQSWPLRDVLAGAAALFGVTGSASFSTIGTTMSEIPQGLPFLAGLAVWFGCVPLRDRPALPVWTVALAGLLAGATVGLKLTSLPLFVGLFVAVIVAELPRWRTGIAAGFVFGLAGVIAAFAVAGWWWWHIYQLTGNPVFPAFNDVFRSDWVAAGRWSDDRFKPQTWTHALLFPALWAFTYSNQAIELAMRDARLLLALLAMLALLASVVFGGLRRAGPPSRRAGGLLALALFIAYGLWEAMFAIYRYSALIECFSGVLVCAAVAAWLPRRVMACIGIAAVVVVGIATVWRTHYPWWDRSRPSVHAVEISLPPVEPGALVVFLDPGAFSYLIPDLPAGVQVIAPNSNLVRPDSEGTLRPRMEAAIRAFEGPIWGFENLKDYPGAADTALQHYGLKKTGECAPITSTIDSVPAQGCRLEKVAPAP</sequence>
<feature type="transmembrane region" description="Helical" evidence="1">
    <location>
        <begin position="94"/>
        <end position="115"/>
    </location>
</feature>
<dbReference type="STRING" id="1123029.SAMN02745172_01394"/>
<dbReference type="RefSeq" id="WP_073626879.1">
    <property type="nucleotide sequence ID" value="NZ_FRXO01000002.1"/>
</dbReference>
<dbReference type="AlphaFoldDB" id="A0A1M7ZEY1"/>